<dbReference type="KEGG" id="cpor:BED41_07830"/>
<dbReference type="SUPFAM" id="SSF55073">
    <property type="entry name" value="Nucleotide cyclase"/>
    <property type="match status" value="1"/>
</dbReference>
<dbReference type="InterPro" id="IPR001633">
    <property type="entry name" value="EAL_dom"/>
</dbReference>
<organism evidence="3 4">
    <name type="scientific">Cloacibacillus porcorum</name>
    <dbReference type="NCBI Taxonomy" id="1197717"/>
    <lineage>
        <taxon>Bacteria</taxon>
        <taxon>Thermotogati</taxon>
        <taxon>Synergistota</taxon>
        <taxon>Synergistia</taxon>
        <taxon>Synergistales</taxon>
        <taxon>Synergistaceae</taxon>
        <taxon>Cloacibacillus</taxon>
    </lineage>
</organism>
<proteinExistence type="predicted"/>
<dbReference type="PANTHER" id="PTHR33121">
    <property type="entry name" value="CYCLIC DI-GMP PHOSPHODIESTERASE PDEF"/>
    <property type="match status" value="1"/>
</dbReference>
<dbReference type="PROSITE" id="PS50883">
    <property type="entry name" value="EAL"/>
    <property type="match status" value="1"/>
</dbReference>
<dbReference type="PROSITE" id="PS50887">
    <property type="entry name" value="GGDEF"/>
    <property type="match status" value="1"/>
</dbReference>
<feature type="domain" description="EAL" evidence="1">
    <location>
        <begin position="449"/>
        <end position="703"/>
    </location>
</feature>
<feature type="domain" description="GGDEF" evidence="2">
    <location>
        <begin position="324"/>
        <end position="447"/>
    </location>
</feature>
<dbReference type="RefSeq" id="WP_066744641.1">
    <property type="nucleotide sequence ID" value="NZ_CP016757.1"/>
</dbReference>
<dbReference type="Pfam" id="PF00990">
    <property type="entry name" value="GGDEF"/>
    <property type="match status" value="1"/>
</dbReference>
<dbReference type="EMBL" id="CP016757">
    <property type="protein sequence ID" value="ANZ44994.1"/>
    <property type="molecule type" value="Genomic_DNA"/>
</dbReference>
<dbReference type="Proteomes" id="UP000093044">
    <property type="component" value="Chromosome"/>
</dbReference>
<dbReference type="NCBIfam" id="TIGR00254">
    <property type="entry name" value="GGDEF"/>
    <property type="match status" value="1"/>
</dbReference>
<dbReference type="SUPFAM" id="SSF55781">
    <property type="entry name" value="GAF domain-like"/>
    <property type="match status" value="1"/>
</dbReference>
<dbReference type="CDD" id="cd01948">
    <property type="entry name" value="EAL"/>
    <property type="match status" value="1"/>
</dbReference>
<evidence type="ECO:0000313" key="3">
    <source>
        <dbReference type="EMBL" id="ANZ44994.1"/>
    </source>
</evidence>
<dbReference type="Pfam" id="PF00563">
    <property type="entry name" value="EAL"/>
    <property type="match status" value="1"/>
</dbReference>
<dbReference type="PANTHER" id="PTHR33121:SF70">
    <property type="entry name" value="SIGNALING PROTEIN YKOW"/>
    <property type="match status" value="1"/>
</dbReference>
<dbReference type="Pfam" id="PF01590">
    <property type="entry name" value="GAF"/>
    <property type="match status" value="1"/>
</dbReference>
<dbReference type="InterPro" id="IPR003018">
    <property type="entry name" value="GAF"/>
</dbReference>
<dbReference type="InterPro" id="IPR050706">
    <property type="entry name" value="Cyclic-di-GMP_PDE-like"/>
</dbReference>
<dbReference type="GO" id="GO:0071111">
    <property type="term" value="F:cyclic-guanylate-specific phosphodiesterase activity"/>
    <property type="evidence" value="ECO:0007669"/>
    <property type="project" value="InterPro"/>
</dbReference>
<dbReference type="SMART" id="SM00267">
    <property type="entry name" value="GGDEF"/>
    <property type="match status" value="1"/>
</dbReference>
<dbReference type="InterPro" id="IPR035919">
    <property type="entry name" value="EAL_sf"/>
</dbReference>
<sequence>MDYNRYASIIIEQQDTICYICDIDTYELMYVSPAGRRIVGAVSDAGWLGHKCYKLIQGRDAPCPFCTNSKLRQGEKYCWEFFNPNLQRYVALEDTLVDIDGKLCRLEMATDITDQKMAIHELKNQLTAEEALVHCIQTLTLESDMKLAIDRLLENICKFYAGSRAYIFEYEFENKIIKNTYEWCAEGVSHEIENLQNITIEYIAGWNRMFAERGEFFITSLSGDLDHNSEEYRILDAQGIKSLIAAPLLKDEKIIGFLGVDDPTVNTEDKTLLRSVTCFALADIEKRRLLKQLEYMSYNDALTGLQNRNKYIDVLQSYNERQPERLGILFLDLNGMKAANDSYGHAYGDYLLSHAAEILRRNMGDNSFRIGGDEFVSLCENISKEEFEKRVDSLRCEVREDKDCSAAVGFVWKSGDFSFNEGISYAERLMYSEKQDYYRHILDHGREHRIGVSGQVWEEIDNGRFVVHLQPVVELESGMIVGAEALVRKVGTEGRLIAPDKFISQYEVEGVIWHVDFYVFETVCSMLNRWLKAGISLKVSVNFSRYTLIKPSLVHDLLSICERHGVSPKMLNIEVTESVSQVDRDQLAKIVDDLKSAGFFIVLDDFGTKYSNLSILSAVDFDWVKLDKSLVADIEYNIRSRMVVKETLRMCGDFNGTKLLAEGIETEGQLKLLNGYRCDYGQGFYFSKPLPIEDFEELYREGSFLPRMDSGAQPAGYLKN</sequence>
<evidence type="ECO:0000313" key="4">
    <source>
        <dbReference type="Proteomes" id="UP000093044"/>
    </source>
</evidence>
<dbReference type="Gene3D" id="3.20.20.450">
    <property type="entry name" value="EAL domain"/>
    <property type="match status" value="1"/>
</dbReference>
<name>A0A1B2I4V0_9BACT</name>
<dbReference type="SMART" id="SM00052">
    <property type="entry name" value="EAL"/>
    <property type="match status" value="1"/>
</dbReference>
<dbReference type="CDD" id="cd01949">
    <property type="entry name" value="GGDEF"/>
    <property type="match status" value="1"/>
</dbReference>
<dbReference type="Gene3D" id="3.30.70.270">
    <property type="match status" value="1"/>
</dbReference>
<protein>
    <recommendedName>
        <fullName evidence="5">Diguanylate cyclase</fullName>
    </recommendedName>
</protein>
<evidence type="ECO:0000259" key="1">
    <source>
        <dbReference type="PROSITE" id="PS50883"/>
    </source>
</evidence>
<dbReference type="SUPFAM" id="SSF141868">
    <property type="entry name" value="EAL domain-like"/>
    <property type="match status" value="1"/>
</dbReference>
<dbReference type="InterPro" id="IPR029016">
    <property type="entry name" value="GAF-like_dom_sf"/>
</dbReference>
<evidence type="ECO:0000259" key="2">
    <source>
        <dbReference type="PROSITE" id="PS50887"/>
    </source>
</evidence>
<evidence type="ECO:0008006" key="5">
    <source>
        <dbReference type="Google" id="ProtNLM"/>
    </source>
</evidence>
<dbReference type="AlphaFoldDB" id="A0A1B2I4V0"/>
<dbReference type="InterPro" id="IPR043128">
    <property type="entry name" value="Rev_trsase/Diguanyl_cyclase"/>
</dbReference>
<accession>A0A1B2I4V0</accession>
<dbReference type="GeneID" id="83057759"/>
<dbReference type="InterPro" id="IPR000160">
    <property type="entry name" value="GGDEF_dom"/>
</dbReference>
<dbReference type="STRING" id="1197717.BED41_07830"/>
<gene>
    <name evidence="3" type="ORF">BED41_07830</name>
</gene>
<reference evidence="3" key="1">
    <citation type="submission" date="2016-08" db="EMBL/GenBank/DDBJ databases">
        <title>Complete genome of Cloacibacillus porcorum.</title>
        <authorList>
            <person name="Looft T."/>
            <person name="Bayles D.O."/>
            <person name="Alt D.P."/>
        </authorList>
    </citation>
    <scope>NUCLEOTIDE SEQUENCE [LARGE SCALE GENOMIC DNA]</scope>
    <source>
        <strain evidence="3">CL-84</strain>
    </source>
</reference>
<dbReference type="Gene3D" id="3.30.450.40">
    <property type="match status" value="1"/>
</dbReference>
<keyword evidence="4" id="KW-1185">Reference proteome</keyword>
<dbReference type="InterPro" id="IPR029787">
    <property type="entry name" value="Nucleotide_cyclase"/>
</dbReference>